<dbReference type="PANTHER" id="PTHR35894:SF5">
    <property type="entry name" value="MU-LIKE PROPHAGE FLUMU DNA TRANSPOSITION PROTEIN B"/>
    <property type="match status" value="1"/>
</dbReference>
<dbReference type="EMBL" id="LO017727">
    <property type="protein sequence ID" value="CRH04789.1"/>
    <property type="molecule type" value="Genomic_DNA"/>
</dbReference>
<proteinExistence type="predicted"/>
<accession>A0A1S7LFG2</accession>
<dbReference type="InterPro" id="IPR049945">
    <property type="entry name" value="AAA_22"/>
</dbReference>
<sequence>MNDWHTPALIPKDDAPAKAERYYASQSHQAVWRMLEAALQMDEGSVVITGSAGVGKSFLLQRLRRQQQEEGVPFLLIDNPGQPYHQLLQRLLGSVESFDQGESATLIARQEGGQLEGRLTGLLNLWGEGRRQFLLAIDQAHLLNSDNLKLIIQLAKLEHAGFSPVRLLISGRPELLDQFKKPQYAELNPIIAATATLALLRQEDIEGYTRCKLKGLEVESRFPFSRSGYAVLGQYAGGNPRKLNRALNHVVIKANQWNEERITGRTVHEALSGEEQGWRWKAFRRYLRRFHWVGVALTGYALGQLLPLAPLLNGQPGQWLNLQSPLQVHAPAKPTPEPLERTRKVPEPKLYAPAPEPVEQKPTAAMVASLFDRPIKPVVQQQASKLEAPSVPEAVYTTAQTERAAKRAAPAQAASKMAATDEVVAPSAAQQLPALELATTFTRSIAEHTRTAAQVARPAPAPKVQPEPATGGPSPRSALDKQIGQPDLPLDVDPAAIAASGATPMTPAGFELVSSGPRSLERPYVLQFGTFGKVIYAEVVAEKVRQAGEEPFIHVIKKGQKRIYSVRLAYKEKQLAKRTRDQLVQGHKLSSLIIRIK</sequence>
<dbReference type="Gene3D" id="3.40.50.300">
    <property type="entry name" value="P-loop containing nucleotide triphosphate hydrolases"/>
    <property type="match status" value="1"/>
</dbReference>
<evidence type="ECO:0000259" key="3">
    <source>
        <dbReference type="Pfam" id="PF13401"/>
    </source>
</evidence>
<dbReference type="InterPro" id="IPR007730">
    <property type="entry name" value="SPOR-like_dom"/>
</dbReference>
<feature type="domain" description="ORC1/DEAH AAA+ ATPase" evidence="3">
    <location>
        <begin position="42"/>
        <end position="178"/>
    </location>
</feature>
<dbReference type="SUPFAM" id="SSF52540">
    <property type="entry name" value="P-loop containing nucleoside triphosphate hydrolases"/>
    <property type="match status" value="1"/>
</dbReference>
<name>A0A1S7LFG2_MAGMO</name>
<dbReference type="InterPro" id="IPR052026">
    <property type="entry name" value="ExeA_AAA_ATPase_DNA-bind"/>
</dbReference>
<dbReference type="InterPro" id="IPR027417">
    <property type="entry name" value="P-loop_NTPase"/>
</dbReference>
<dbReference type="AlphaFoldDB" id="A0A1S7LFG2"/>
<dbReference type="Pfam" id="PF05036">
    <property type="entry name" value="SPOR"/>
    <property type="match status" value="1"/>
</dbReference>
<protein>
    <recommendedName>
        <fullName evidence="5">SPOR domain-containing protein</fullName>
    </recommendedName>
</protein>
<evidence type="ECO:0000313" key="4">
    <source>
        <dbReference type="EMBL" id="CRH04789.1"/>
    </source>
</evidence>
<dbReference type="PANTHER" id="PTHR35894">
    <property type="entry name" value="GENERAL SECRETION PATHWAY PROTEIN A-RELATED"/>
    <property type="match status" value="1"/>
</dbReference>
<dbReference type="Pfam" id="PF13401">
    <property type="entry name" value="AAA_22"/>
    <property type="match status" value="1"/>
</dbReference>
<reference evidence="4" key="1">
    <citation type="submission" date="2015-04" db="EMBL/GenBank/DDBJ databases">
        <authorList>
            <person name="Syromyatnikov M.Y."/>
            <person name="Popov V.N."/>
        </authorList>
    </citation>
    <scope>NUCLEOTIDE SEQUENCE</scope>
    <source>
        <strain evidence="4">MO-1</strain>
    </source>
</reference>
<organism evidence="4">
    <name type="scientific">Magnetococcus massalia (strain MO-1)</name>
    <dbReference type="NCBI Taxonomy" id="451514"/>
    <lineage>
        <taxon>Bacteria</taxon>
        <taxon>Pseudomonadati</taxon>
        <taxon>Pseudomonadota</taxon>
        <taxon>Magnetococcia</taxon>
        <taxon>Magnetococcales</taxon>
        <taxon>Magnetococcaceae</taxon>
        <taxon>Magnetococcus</taxon>
    </lineage>
</organism>
<gene>
    <name evidence="4" type="ORF">MAGMO_0585</name>
</gene>
<feature type="region of interest" description="Disordered" evidence="1">
    <location>
        <begin position="449"/>
        <end position="486"/>
    </location>
</feature>
<dbReference type="GO" id="GO:0016887">
    <property type="term" value="F:ATP hydrolysis activity"/>
    <property type="evidence" value="ECO:0007669"/>
    <property type="project" value="InterPro"/>
</dbReference>
<evidence type="ECO:0000256" key="1">
    <source>
        <dbReference type="SAM" id="MobiDB-lite"/>
    </source>
</evidence>
<feature type="domain" description="SPOR" evidence="2">
    <location>
        <begin position="522"/>
        <end position="594"/>
    </location>
</feature>
<evidence type="ECO:0008006" key="5">
    <source>
        <dbReference type="Google" id="ProtNLM"/>
    </source>
</evidence>
<dbReference type="GO" id="GO:0042834">
    <property type="term" value="F:peptidoglycan binding"/>
    <property type="evidence" value="ECO:0007669"/>
    <property type="project" value="InterPro"/>
</dbReference>
<evidence type="ECO:0000259" key="2">
    <source>
        <dbReference type="Pfam" id="PF05036"/>
    </source>
</evidence>